<proteinExistence type="predicted"/>
<name>M6U550_9LEPT</name>
<gene>
    <name evidence="1" type="ORF">LEP1GSC186_1019</name>
</gene>
<organism evidence="1 2">
    <name type="scientific">Leptospira noguchii serovar Autumnalis str. ZUN142</name>
    <dbReference type="NCBI Taxonomy" id="1085540"/>
    <lineage>
        <taxon>Bacteria</taxon>
        <taxon>Pseudomonadati</taxon>
        <taxon>Spirochaetota</taxon>
        <taxon>Spirochaetia</taxon>
        <taxon>Leptospirales</taxon>
        <taxon>Leptospiraceae</taxon>
        <taxon>Leptospira</taxon>
    </lineage>
</organism>
<dbReference type="EMBL" id="AHOP02000051">
    <property type="protein sequence ID" value="EMO39610.1"/>
    <property type="molecule type" value="Genomic_DNA"/>
</dbReference>
<evidence type="ECO:0000313" key="2">
    <source>
        <dbReference type="Proteomes" id="UP000012153"/>
    </source>
</evidence>
<evidence type="ECO:0000313" key="1">
    <source>
        <dbReference type="EMBL" id="EMO39610.1"/>
    </source>
</evidence>
<accession>M6U550</accession>
<sequence>MRFTLELIPKTKKKSNDPLYGSSYYRLRCLWTVYKLFSTVKSCNSFHILGFYKNLLEKLQKTYV</sequence>
<dbReference type="AlphaFoldDB" id="M6U550"/>
<reference evidence="1 2" key="1">
    <citation type="submission" date="2013-01" db="EMBL/GenBank/DDBJ databases">
        <authorList>
            <person name="Harkins D.M."/>
            <person name="Durkin A.S."/>
            <person name="Brinkac L.M."/>
            <person name="Haft D.H."/>
            <person name="Selengut J.D."/>
            <person name="Sanka R."/>
            <person name="DePew J."/>
            <person name="Purushe J."/>
            <person name="Matthias M.A."/>
            <person name="Vinetz J.M."/>
            <person name="Sutton G.G."/>
            <person name="Nierman W.C."/>
            <person name="Fouts D.E."/>
        </authorList>
    </citation>
    <scope>NUCLEOTIDE SEQUENCE [LARGE SCALE GENOMIC DNA]</scope>
    <source>
        <strain evidence="1 2">ZUN142</strain>
    </source>
</reference>
<comment type="caution">
    <text evidence="1">The sequence shown here is derived from an EMBL/GenBank/DDBJ whole genome shotgun (WGS) entry which is preliminary data.</text>
</comment>
<protein>
    <submittedName>
        <fullName evidence="1">Uncharacterized protein</fullName>
    </submittedName>
</protein>
<dbReference type="Proteomes" id="UP000012153">
    <property type="component" value="Unassembled WGS sequence"/>
</dbReference>